<name>Q4N551_THEPA</name>
<dbReference type="SUPFAM" id="SSF53167">
    <property type="entry name" value="Purine and uridine phosphorylases"/>
    <property type="match status" value="1"/>
</dbReference>
<keyword evidence="2" id="KW-1185">Reference proteome</keyword>
<organism evidence="1 2">
    <name type="scientific">Theileria parva</name>
    <name type="common">East coast fever infection agent</name>
    <dbReference type="NCBI Taxonomy" id="5875"/>
    <lineage>
        <taxon>Eukaryota</taxon>
        <taxon>Sar</taxon>
        <taxon>Alveolata</taxon>
        <taxon>Apicomplexa</taxon>
        <taxon>Aconoidasida</taxon>
        <taxon>Piroplasmida</taxon>
        <taxon>Theileriidae</taxon>
        <taxon>Theileria</taxon>
    </lineage>
</organism>
<evidence type="ECO:0008006" key="3">
    <source>
        <dbReference type="Google" id="ProtNLM"/>
    </source>
</evidence>
<dbReference type="eggNOG" id="ENOG502QXMG">
    <property type="taxonomic scope" value="Eukaryota"/>
</dbReference>
<protein>
    <recommendedName>
        <fullName evidence="3">Purine nucleoside phosphorylase</fullName>
    </recommendedName>
</protein>
<dbReference type="Gene3D" id="3.40.50.1580">
    <property type="entry name" value="Nucleoside phosphorylase domain"/>
    <property type="match status" value="1"/>
</dbReference>
<reference evidence="1 2" key="1">
    <citation type="journal article" date="2005" name="Science">
        <title>Genome sequence of Theileria parva, a bovine pathogen that transforms lymphocytes.</title>
        <authorList>
            <person name="Gardner M.J."/>
            <person name="Bishop R."/>
            <person name="Shah T."/>
            <person name="de Villiers E.P."/>
            <person name="Carlton J.M."/>
            <person name="Hall N."/>
            <person name="Ren Q."/>
            <person name="Paulsen I.T."/>
            <person name="Pain A."/>
            <person name="Berriman M."/>
            <person name="Wilson R.J.M."/>
            <person name="Sato S."/>
            <person name="Ralph S.A."/>
            <person name="Mann D.J."/>
            <person name="Xiong Z."/>
            <person name="Shallom S.J."/>
            <person name="Weidman J."/>
            <person name="Jiang L."/>
            <person name="Lynn J."/>
            <person name="Weaver B."/>
            <person name="Shoaibi A."/>
            <person name="Domingo A.R."/>
            <person name="Wasawo D."/>
            <person name="Crabtree J."/>
            <person name="Wortman J.R."/>
            <person name="Haas B."/>
            <person name="Angiuoli S.V."/>
            <person name="Creasy T.H."/>
            <person name="Lu C."/>
            <person name="Suh B."/>
            <person name="Silva J.C."/>
            <person name="Utterback T.R."/>
            <person name="Feldblyum T.V."/>
            <person name="Pertea M."/>
            <person name="Allen J."/>
            <person name="Nierman W.C."/>
            <person name="Taracha E.L.N."/>
            <person name="Salzberg S.L."/>
            <person name="White O.R."/>
            <person name="Fitzhugh H.A."/>
            <person name="Morzaria S."/>
            <person name="Venter J.C."/>
            <person name="Fraser C.M."/>
            <person name="Nene V."/>
        </authorList>
    </citation>
    <scope>NUCLEOTIDE SEQUENCE [LARGE SCALE GENOMIC DNA]</scope>
    <source>
        <strain evidence="1 2">Muguga</strain>
    </source>
</reference>
<dbReference type="Proteomes" id="UP000001949">
    <property type="component" value="Unassembled WGS sequence"/>
</dbReference>
<dbReference type="InterPro" id="IPR035994">
    <property type="entry name" value="Nucleoside_phosphorylase_sf"/>
</dbReference>
<dbReference type="OMA" id="YASCRNE"/>
<dbReference type="EMBL" id="AAGK01000002">
    <property type="protein sequence ID" value="EAN32722.1"/>
    <property type="molecule type" value="Genomic_DNA"/>
</dbReference>
<dbReference type="InParanoid" id="Q4N551"/>
<dbReference type="AlphaFoldDB" id="Q4N551"/>
<sequence length="271" mass="31173">MKLKFSTLCCKLYFCREMASTSPYFFNKTNIPPRIGYFKSVIVFGDHSWFDVFLPMTDSYIEFGHYKNMKSVEISYKGRKILLYSFGFGFVDLNRVVTESWFLGASNMIFLNFSIPLLPSSQIKDKDIFTIYASCRNENGTFIEVDYRYPAVAHPTIVRALRTSSETLGYTLKPQKSVVVDGYYEKKVKRPSLLDEIVQTDVELQDWDSSNMLVYSSLRNVKSGILTCVGLKPNLVNMYDEFSDFSQYHEQMNLMAKIALEACVLVEPAVN</sequence>
<dbReference type="GO" id="GO:0003824">
    <property type="term" value="F:catalytic activity"/>
    <property type="evidence" value="ECO:0007669"/>
    <property type="project" value="InterPro"/>
</dbReference>
<dbReference type="GeneID" id="3501421"/>
<proteinExistence type="predicted"/>
<dbReference type="RefSeq" id="XP_765005.1">
    <property type="nucleotide sequence ID" value="XM_759912.1"/>
</dbReference>
<gene>
    <name evidence="1" type="ordered locus">TP02_0439</name>
</gene>
<dbReference type="GO" id="GO:0009116">
    <property type="term" value="P:nucleoside metabolic process"/>
    <property type="evidence" value="ECO:0007669"/>
    <property type="project" value="InterPro"/>
</dbReference>
<evidence type="ECO:0000313" key="1">
    <source>
        <dbReference type="EMBL" id="EAN32722.1"/>
    </source>
</evidence>
<comment type="caution">
    <text evidence="1">The sequence shown here is derived from an EMBL/GenBank/DDBJ whole genome shotgun (WGS) entry which is preliminary data.</text>
</comment>
<accession>Q4N551</accession>
<evidence type="ECO:0000313" key="2">
    <source>
        <dbReference type="Proteomes" id="UP000001949"/>
    </source>
</evidence>
<dbReference type="VEuPathDB" id="PiroplasmaDB:TpMuguga_02g00439"/>
<dbReference type="KEGG" id="tpv:TP02_0439"/>